<organism evidence="3 4">
    <name type="scientific">Myotis myotis</name>
    <name type="common">Greater mouse-eared bat</name>
    <name type="synonym">Vespertilio myotis</name>
    <dbReference type="NCBI Taxonomy" id="51298"/>
    <lineage>
        <taxon>Eukaryota</taxon>
        <taxon>Metazoa</taxon>
        <taxon>Chordata</taxon>
        <taxon>Craniata</taxon>
        <taxon>Vertebrata</taxon>
        <taxon>Euteleostomi</taxon>
        <taxon>Mammalia</taxon>
        <taxon>Eutheria</taxon>
        <taxon>Laurasiatheria</taxon>
        <taxon>Chiroptera</taxon>
        <taxon>Yangochiroptera</taxon>
        <taxon>Vespertilionidae</taxon>
        <taxon>Myotis</taxon>
    </lineage>
</organism>
<keyword evidence="2" id="KW-0472">Membrane</keyword>
<feature type="transmembrane region" description="Helical" evidence="2">
    <location>
        <begin position="6"/>
        <end position="25"/>
    </location>
</feature>
<proteinExistence type="predicted"/>
<dbReference type="VEuPathDB" id="HostDB:GeneID_118679479"/>
<keyword evidence="2" id="KW-1133">Transmembrane helix</keyword>
<evidence type="ECO:0000256" key="1">
    <source>
        <dbReference type="SAM" id="MobiDB-lite"/>
    </source>
</evidence>
<feature type="region of interest" description="Disordered" evidence="1">
    <location>
        <begin position="59"/>
        <end position="89"/>
    </location>
</feature>
<gene>
    <name evidence="3" type="ORF">mMyoMyo1_019852</name>
</gene>
<dbReference type="PANTHER" id="PTHR14368:SF7">
    <property type="entry name" value="TESTIS-EXPRESSED BASIC PROTEIN 1"/>
    <property type="match status" value="1"/>
</dbReference>
<feature type="region of interest" description="Disordered" evidence="1">
    <location>
        <begin position="238"/>
        <end position="459"/>
    </location>
</feature>
<keyword evidence="2" id="KW-0812">Transmembrane</keyword>
<feature type="compositionally biased region" description="Basic and acidic residues" evidence="1">
    <location>
        <begin position="249"/>
        <end position="282"/>
    </location>
</feature>
<name>A0A7J7RKY8_MYOMY</name>
<dbReference type="EMBL" id="JABWUV010000026">
    <property type="protein sequence ID" value="KAF6276812.1"/>
    <property type="molecule type" value="Genomic_DNA"/>
</dbReference>
<reference evidence="3 4" key="1">
    <citation type="journal article" date="2020" name="Nature">
        <title>Six reference-quality genomes reveal evolution of bat adaptations.</title>
        <authorList>
            <person name="Jebb D."/>
            <person name="Huang Z."/>
            <person name="Pippel M."/>
            <person name="Hughes G.M."/>
            <person name="Lavrichenko K."/>
            <person name="Devanna P."/>
            <person name="Winkler S."/>
            <person name="Jermiin L.S."/>
            <person name="Skirmuntt E.C."/>
            <person name="Katzourakis A."/>
            <person name="Burkitt-Gray L."/>
            <person name="Ray D.A."/>
            <person name="Sullivan K.A.M."/>
            <person name="Roscito J.G."/>
            <person name="Kirilenko B.M."/>
            <person name="Davalos L.M."/>
            <person name="Corthals A.P."/>
            <person name="Power M.L."/>
            <person name="Jones G."/>
            <person name="Ransome R.D."/>
            <person name="Dechmann D.K.N."/>
            <person name="Locatelli A.G."/>
            <person name="Puechmaille S.J."/>
            <person name="Fedrigo O."/>
            <person name="Jarvis E.D."/>
            <person name="Hiller M."/>
            <person name="Vernes S.C."/>
            <person name="Myers E.W."/>
            <person name="Teeling E.C."/>
        </authorList>
    </citation>
    <scope>NUCLEOTIDE SEQUENCE [LARGE SCALE GENOMIC DNA]</scope>
    <source>
        <strain evidence="3">MMyoMyo1</strain>
        <tissue evidence="3">Flight muscle</tissue>
    </source>
</reference>
<feature type="compositionally biased region" description="Basic and acidic residues" evidence="1">
    <location>
        <begin position="400"/>
        <end position="459"/>
    </location>
</feature>
<dbReference type="PANTHER" id="PTHR14368">
    <property type="entry name" value="TESTIS-EXPRESSED BASIC PROTEIN 1"/>
    <property type="match status" value="1"/>
</dbReference>
<sequence>MAVLEITLAVILTLLGLAILAILLTRWTRRKQNEMDVSRYNSEQSASLLDYEHGRGLRHSYSTESDTSYDDLQGSRGGCTPSANSPAPSRASIALLQGSVSDTKSLKATPGLFSSTAGAIMQFSAPIPGATGPIKLTQKTIVQSPGPIVQYAGSSGQPLAPITISQRTSTRAAVPIIDDSGKITLSPMVIFPGYMDGELAKKSDPRVSILKTGGTAKSKRSEDKNKEALKKEISFTGSEESLVHKTKSERKAKDTDLDTGKIDMEAKVKGSDMGMPRREEAQVKASEAGIPQGQASQEKENEVEIPQGQATQEKENEVEIPQGQATQEKENEVEIPQGQAASQEKEGEVEIPQGPESQVKKSEAKTPKGPKAKVKKSEAGTPQGQKPQENTESSEAKGNQVKEKEDAGKTEDTKETDAKDKKSGEGKDQVKGKKEPQVKRKKAECLRSRDTFIHHHPET</sequence>
<evidence type="ECO:0000256" key="2">
    <source>
        <dbReference type="SAM" id="Phobius"/>
    </source>
</evidence>
<protein>
    <submittedName>
        <fullName evidence="3">Testis expressed basic protein 1</fullName>
    </submittedName>
</protein>
<evidence type="ECO:0000313" key="4">
    <source>
        <dbReference type="Proteomes" id="UP000527355"/>
    </source>
</evidence>
<accession>A0A7J7RKY8</accession>
<feature type="compositionally biased region" description="Basic and acidic residues" evidence="1">
    <location>
        <begin position="219"/>
        <end position="229"/>
    </location>
</feature>
<dbReference type="Proteomes" id="UP000527355">
    <property type="component" value="Unassembled WGS sequence"/>
</dbReference>
<dbReference type="InterPro" id="IPR038754">
    <property type="entry name" value="TSBP1"/>
</dbReference>
<feature type="region of interest" description="Disordered" evidence="1">
    <location>
        <begin position="210"/>
        <end position="229"/>
    </location>
</feature>
<feature type="compositionally biased region" description="Polar residues" evidence="1">
    <location>
        <begin position="380"/>
        <end position="397"/>
    </location>
</feature>
<evidence type="ECO:0000313" key="3">
    <source>
        <dbReference type="EMBL" id="KAF6276812.1"/>
    </source>
</evidence>
<keyword evidence="4" id="KW-1185">Reference proteome</keyword>
<comment type="caution">
    <text evidence="3">The sequence shown here is derived from an EMBL/GenBank/DDBJ whole genome shotgun (WGS) entry which is preliminary data.</text>
</comment>
<dbReference type="AlphaFoldDB" id="A0A7J7RKY8"/>